<dbReference type="PROSITE" id="PS51257">
    <property type="entry name" value="PROKAR_LIPOPROTEIN"/>
    <property type="match status" value="1"/>
</dbReference>
<accession>A0ABS1J9N7</accession>
<sequence>MKPLALILTLLLALVGCAEKGQAYDPAHNQVKEEDGVKLSATLDRASYGPRDDIHVHVEATNEGSERVNFVGYNGCDPGINVSTAGYLRVKKVGEPNICTEALVPKTLNVHDTLAVDFVLRPQKSAPSGTHTLLAVFQRGKREEHVKLEVPFTVQ</sequence>
<comment type="caution">
    <text evidence="2">The sequence shown here is derived from an EMBL/GenBank/DDBJ whole genome shotgun (WGS) entry which is preliminary data.</text>
</comment>
<gene>
    <name evidence="2" type="ORF">JJB07_09995</name>
</gene>
<reference evidence="2 3" key="1">
    <citation type="submission" date="2021-01" db="EMBL/GenBank/DDBJ databases">
        <title>Tumebacillus sp. strain ITR2 16S ribosomal RNA gene Genome sequencing and assembly.</title>
        <authorList>
            <person name="Kang M."/>
        </authorList>
    </citation>
    <scope>NUCLEOTIDE SEQUENCE [LARGE SCALE GENOMIC DNA]</scope>
    <source>
        <strain evidence="2 3">ITR2</strain>
    </source>
</reference>
<evidence type="ECO:0008006" key="4">
    <source>
        <dbReference type="Google" id="ProtNLM"/>
    </source>
</evidence>
<keyword evidence="1" id="KW-0732">Signal</keyword>
<keyword evidence="3" id="KW-1185">Reference proteome</keyword>
<evidence type="ECO:0000313" key="3">
    <source>
        <dbReference type="Proteomes" id="UP000602284"/>
    </source>
</evidence>
<evidence type="ECO:0000256" key="1">
    <source>
        <dbReference type="SAM" id="SignalP"/>
    </source>
</evidence>
<organism evidence="2 3">
    <name type="scientific">Tumebacillus amylolyticus</name>
    <dbReference type="NCBI Taxonomy" id="2801339"/>
    <lineage>
        <taxon>Bacteria</taxon>
        <taxon>Bacillati</taxon>
        <taxon>Bacillota</taxon>
        <taxon>Bacilli</taxon>
        <taxon>Bacillales</taxon>
        <taxon>Alicyclobacillaceae</taxon>
        <taxon>Tumebacillus</taxon>
    </lineage>
</organism>
<dbReference type="Proteomes" id="UP000602284">
    <property type="component" value="Unassembled WGS sequence"/>
</dbReference>
<protein>
    <recommendedName>
        <fullName evidence="4">Intracellular proteinase inhibitor BsuPI domain-containing protein</fullName>
    </recommendedName>
</protein>
<dbReference type="RefSeq" id="WP_201634382.1">
    <property type="nucleotide sequence ID" value="NZ_JAEQNB010000002.1"/>
</dbReference>
<dbReference type="EMBL" id="JAEQNB010000002">
    <property type="protein sequence ID" value="MBL0386986.1"/>
    <property type="molecule type" value="Genomic_DNA"/>
</dbReference>
<proteinExistence type="predicted"/>
<name>A0ABS1J9N7_9BACL</name>
<feature type="signal peptide" evidence="1">
    <location>
        <begin position="1"/>
        <end position="23"/>
    </location>
</feature>
<feature type="chain" id="PRO_5047014496" description="Intracellular proteinase inhibitor BsuPI domain-containing protein" evidence="1">
    <location>
        <begin position="24"/>
        <end position="155"/>
    </location>
</feature>
<evidence type="ECO:0000313" key="2">
    <source>
        <dbReference type="EMBL" id="MBL0386986.1"/>
    </source>
</evidence>